<dbReference type="AlphaFoldDB" id="U4LF57"/>
<gene>
    <name evidence="1" type="ORF">PCON_09715</name>
</gene>
<proteinExistence type="predicted"/>
<reference evidence="1 2" key="1">
    <citation type="journal article" date="2013" name="PLoS Genet.">
        <title>The genome and development-dependent transcriptomes of Pyronema confluens: a window into fungal evolution.</title>
        <authorList>
            <person name="Traeger S."/>
            <person name="Altegoer F."/>
            <person name="Freitag M."/>
            <person name="Gabaldon T."/>
            <person name="Kempken F."/>
            <person name="Kumar A."/>
            <person name="Marcet-Houben M."/>
            <person name="Poggeler S."/>
            <person name="Stajich J.E."/>
            <person name="Nowrousian M."/>
        </authorList>
    </citation>
    <scope>NUCLEOTIDE SEQUENCE [LARGE SCALE GENOMIC DNA]</scope>
    <source>
        <strain evidence="2">CBS 100304</strain>
        <tissue evidence="1">Vegetative mycelium</tissue>
    </source>
</reference>
<name>U4LF57_PYROM</name>
<dbReference type="Proteomes" id="UP000018144">
    <property type="component" value="Unassembled WGS sequence"/>
</dbReference>
<sequence>MVTLLGLSLSSCHSFRSSRQQRFHFFTFSYPKKNRVGFDNPCAFISLRAARFLRQITNTKCPQQLPELEETHIRDFLPFTRR</sequence>
<evidence type="ECO:0000313" key="1">
    <source>
        <dbReference type="EMBL" id="CCX10122.1"/>
    </source>
</evidence>
<dbReference type="EMBL" id="HF935513">
    <property type="protein sequence ID" value="CCX10122.1"/>
    <property type="molecule type" value="Genomic_DNA"/>
</dbReference>
<organism evidence="1 2">
    <name type="scientific">Pyronema omphalodes (strain CBS 100304)</name>
    <name type="common">Pyronema confluens</name>
    <dbReference type="NCBI Taxonomy" id="1076935"/>
    <lineage>
        <taxon>Eukaryota</taxon>
        <taxon>Fungi</taxon>
        <taxon>Dikarya</taxon>
        <taxon>Ascomycota</taxon>
        <taxon>Pezizomycotina</taxon>
        <taxon>Pezizomycetes</taxon>
        <taxon>Pezizales</taxon>
        <taxon>Pyronemataceae</taxon>
        <taxon>Pyronema</taxon>
    </lineage>
</organism>
<accession>U4LF57</accession>
<evidence type="ECO:0000313" key="2">
    <source>
        <dbReference type="Proteomes" id="UP000018144"/>
    </source>
</evidence>
<protein>
    <submittedName>
        <fullName evidence="1">Uncharacterized protein</fullName>
    </submittedName>
</protein>
<keyword evidence="2" id="KW-1185">Reference proteome</keyword>